<evidence type="ECO:0000313" key="1">
    <source>
        <dbReference type="EMBL" id="MCD9098206.1"/>
    </source>
</evidence>
<accession>A0ABS8UHK3</accession>
<gene>
    <name evidence="1" type="ORF">LTT95_14785</name>
</gene>
<sequence length="284" mass="30140">MQHDIARWHGWINNPAWTLFAQSQDDATLLLVSGGADALYVVDEAQGVDAIDRIVAAWQADALAPLVDDAACGAAVRQLVRLGVLVPPSALASPARIALAWLGTPMPALEAAFDAMSDTSGATRVDADAASVQLVVRTDALWSDALATYRDAMPAVPHLFVDVAYHRTLGVGPYVVPGDTACVYCLGNRVIRRWGDPPMPHRPSVAKDVARVAALIAPVLRDATSLLPFLEHAVSLDLSTLASTRERVVRLPWCPACRPGMRAPSPLVLPWIDASPGAGTASPR</sequence>
<organism evidence="1 2">
    <name type="scientific">Luteimonas fraxinea</name>
    <dbReference type="NCBI Taxonomy" id="2901869"/>
    <lineage>
        <taxon>Bacteria</taxon>
        <taxon>Pseudomonadati</taxon>
        <taxon>Pseudomonadota</taxon>
        <taxon>Gammaproteobacteria</taxon>
        <taxon>Lysobacterales</taxon>
        <taxon>Lysobacteraceae</taxon>
        <taxon>Luteimonas</taxon>
    </lineage>
</organism>
<comment type="caution">
    <text evidence="1">The sequence shown here is derived from an EMBL/GenBank/DDBJ whole genome shotgun (WGS) entry which is preliminary data.</text>
</comment>
<dbReference type="Gene3D" id="3.40.50.720">
    <property type="entry name" value="NAD(P)-binding Rossmann-like Domain"/>
    <property type="match status" value="1"/>
</dbReference>
<keyword evidence="2" id="KW-1185">Reference proteome</keyword>
<reference evidence="1" key="2">
    <citation type="journal article" date="2022" name="Syst. Appl. Microbiol.">
        <title>Physiological and genomic characterisation of Luteimonas fraxinea sp. nov., a bacterial species associated with trees tolerant to ash dieback.</title>
        <authorList>
            <person name="Ulrich K."/>
            <person name="Becker R."/>
            <person name="Behrendt U."/>
            <person name="Kube M."/>
            <person name="Schneck V."/>
            <person name="Ulrich A."/>
        </authorList>
    </citation>
    <scope>NUCLEOTIDE SEQUENCE</scope>
    <source>
        <strain evidence="1">A1P009</strain>
    </source>
</reference>
<proteinExistence type="predicted"/>
<name>A0ABS8UHK3_9GAMM</name>
<dbReference type="RefSeq" id="WP_232137459.1">
    <property type="nucleotide sequence ID" value="NZ_CP089507.1"/>
</dbReference>
<reference evidence="1" key="1">
    <citation type="submission" date="2021-12" db="EMBL/GenBank/DDBJ databases">
        <authorList>
            <person name="Ulrich A."/>
        </authorList>
    </citation>
    <scope>NUCLEOTIDE SEQUENCE</scope>
    <source>
        <strain evidence="1">A1P009</strain>
    </source>
</reference>
<dbReference type="Proteomes" id="UP001430360">
    <property type="component" value="Unassembled WGS sequence"/>
</dbReference>
<evidence type="ECO:0008006" key="3">
    <source>
        <dbReference type="Google" id="ProtNLM"/>
    </source>
</evidence>
<evidence type="ECO:0000313" key="2">
    <source>
        <dbReference type="Proteomes" id="UP001430360"/>
    </source>
</evidence>
<dbReference type="EMBL" id="JAJQKU010000005">
    <property type="protein sequence ID" value="MCD9098206.1"/>
    <property type="molecule type" value="Genomic_DNA"/>
</dbReference>
<protein>
    <recommendedName>
        <fullName evidence="3">Bacteriocin biosynthesis cyclodehydratase domain-containing protein</fullName>
    </recommendedName>
</protein>